<organism evidence="1 2">
    <name type="scientific">Candidatus Jorgensenbacteria bacterium RIFCSPLOWO2_01_FULL_45_25b</name>
    <dbReference type="NCBI Taxonomy" id="1798471"/>
    <lineage>
        <taxon>Bacteria</taxon>
        <taxon>Candidatus Joergenseniibacteriota</taxon>
    </lineage>
</organism>
<dbReference type="STRING" id="1798471.A3A21_00300"/>
<reference evidence="1 2" key="1">
    <citation type="journal article" date="2016" name="Nat. Commun.">
        <title>Thousands of microbial genomes shed light on interconnected biogeochemical processes in an aquifer system.</title>
        <authorList>
            <person name="Anantharaman K."/>
            <person name="Brown C.T."/>
            <person name="Hug L.A."/>
            <person name="Sharon I."/>
            <person name="Castelle C.J."/>
            <person name="Probst A.J."/>
            <person name="Thomas B.C."/>
            <person name="Singh A."/>
            <person name="Wilkins M.J."/>
            <person name="Karaoz U."/>
            <person name="Brodie E.L."/>
            <person name="Williams K.H."/>
            <person name="Hubbard S.S."/>
            <person name="Banfield J.F."/>
        </authorList>
    </citation>
    <scope>NUCLEOTIDE SEQUENCE [LARGE SCALE GENOMIC DNA]</scope>
</reference>
<proteinExistence type="predicted"/>
<protein>
    <submittedName>
        <fullName evidence="1">Uncharacterized protein</fullName>
    </submittedName>
</protein>
<accession>A0A1F6BS07</accession>
<evidence type="ECO:0000313" key="1">
    <source>
        <dbReference type="EMBL" id="OGG39721.1"/>
    </source>
</evidence>
<name>A0A1F6BS07_9BACT</name>
<dbReference type="EMBL" id="MFKK01000037">
    <property type="protein sequence ID" value="OGG39721.1"/>
    <property type="molecule type" value="Genomic_DNA"/>
</dbReference>
<gene>
    <name evidence="1" type="ORF">A3A21_00300</name>
</gene>
<dbReference type="Proteomes" id="UP000176996">
    <property type="component" value="Unassembled WGS sequence"/>
</dbReference>
<sequence>MNFFGKYEWTRHASMKMRYYGLSEQRVIRVIRAPFRCEEGVLEKAIAVMQPNKVIKTERGRPVEWREEIWAMYLLADERGDLKSDPLAGGRNTKLANFGISDKKIKIITVWRYPGTSKERDPIPADIIQELRSLL</sequence>
<comment type="caution">
    <text evidence="1">The sequence shown here is derived from an EMBL/GenBank/DDBJ whole genome shotgun (WGS) entry which is preliminary data.</text>
</comment>
<dbReference type="AlphaFoldDB" id="A0A1F6BS07"/>
<evidence type="ECO:0000313" key="2">
    <source>
        <dbReference type="Proteomes" id="UP000176996"/>
    </source>
</evidence>